<evidence type="ECO:0000256" key="5">
    <source>
        <dbReference type="ARBA" id="ARBA00020555"/>
    </source>
</evidence>
<evidence type="ECO:0000256" key="3">
    <source>
        <dbReference type="ARBA" id="ARBA00008397"/>
    </source>
</evidence>
<evidence type="ECO:0000313" key="9">
    <source>
        <dbReference type="Proteomes" id="UP000557872"/>
    </source>
</evidence>
<dbReference type="EMBL" id="JACBAZ010000004">
    <property type="protein sequence ID" value="NWK56446.1"/>
    <property type="molecule type" value="Genomic_DNA"/>
</dbReference>
<comment type="caution">
    <text evidence="8">The sequence shown here is derived from an EMBL/GenBank/DDBJ whole genome shotgun (WGS) entry which is preliminary data.</text>
</comment>
<dbReference type="GO" id="GO:0019698">
    <property type="term" value="P:D-galacturonate catabolic process"/>
    <property type="evidence" value="ECO:0007669"/>
    <property type="project" value="TreeGrafter"/>
</dbReference>
<name>A0A851GGF6_9BACT</name>
<keyword evidence="9" id="KW-1185">Reference proteome</keyword>
<dbReference type="RefSeq" id="WP_178933221.1">
    <property type="nucleotide sequence ID" value="NZ_JACBAZ010000004.1"/>
</dbReference>
<dbReference type="InterPro" id="IPR032466">
    <property type="entry name" value="Metal_Hydrolase"/>
</dbReference>
<dbReference type="Pfam" id="PF02614">
    <property type="entry name" value="UxaC"/>
    <property type="match status" value="1"/>
</dbReference>
<evidence type="ECO:0000256" key="6">
    <source>
        <dbReference type="ARBA" id="ARBA00023235"/>
    </source>
</evidence>
<dbReference type="EC" id="5.3.1.12" evidence="4 7"/>
<comment type="similarity">
    <text evidence="3 7">Belongs to the metallo-dependent hydrolases superfamily. Uronate isomerase family.</text>
</comment>
<protein>
    <recommendedName>
        <fullName evidence="5 7">Uronate isomerase</fullName>
        <ecNumber evidence="4 7">5.3.1.12</ecNumber>
    </recommendedName>
    <alternativeName>
        <fullName evidence="7">Glucuronate isomerase</fullName>
    </alternativeName>
    <alternativeName>
        <fullName evidence="7">Uronic isomerase</fullName>
    </alternativeName>
</protein>
<dbReference type="Proteomes" id="UP000557872">
    <property type="component" value="Unassembled WGS sequence"/>
</dbReference>
<dbReference type="PANTHER" id="PTHR30068:SF4">
    <property type="entry name" value="URONATE ISOMERASE"/>
    <property type="match status" value="1"/>
</dbReference>
<evidence type="ECO:0000256" key="1">
    <source>
        <dbReference type="ARBA" id="ARBA00001165"/>
    </source>
</evidence>
<accession>A0A851GGF6</accession>
<evidence type="ECO:0000256" key="7">
    <source>
        <dbReference type="HAMAP-Rule" id="MF_00675"/>
    </source>
</evidence>
<comment type="catalytic activity">
    <reaction evidence="1 7">
        <text>D-glucuronate = D-fructuronate</text>
        <dbReference type="Rhea" id="RHEA:13049"/>
        <dbReference type="ChEBI" id="CHEBI:58720"/>
        <dbReference type="ChEBI" id="CHEBI:59863"/>
        <dbReference type="EC" id="5.3.1.12"/>
    </reaction>
</comment>
<sequence length="468" mass="53816">MAAFIHKDFLLENDAASKLYHEFAASLPIIDFHCHLPPEEIAENKQWSNLSQVWLDGDHYKWRAMRSNGIDEHFITGAASDREKFNAFAATMPYLLRNPLYHWSHLELARYFGIDDLLLSPETADEVWDRTSEVLQQGLSVRQLMQQSRVEVVCTTDDPADPLEHHHRMAEDPTITTSVLPTWRPDQCFDLESAETFNAYINPLASSAGCTISDYDDLISALRCRHKVFHQMGCRLSDHGLDVFTFTDTSESQARSIFSRIRNGEPIEAPDRCRFRSAMLLEFARMDAEKGWTKQLHIGALRFNNSRMGKTLGFDSIDDRGYAAPLSRYLDTLDREQKLPKTILYNLNPRDNEMMATMIGNFQDGSTAGKIQLGSGWWFMDQKDGMERQMEALSQMGLLRRFVGMVTDSRSFLSYTRHEYFRRVLCNLLGKDIQKGLLPPDFDFIGAMIQDICYNNANAYFGFNHHEQ</sequence>
<dbReference type="Gene3D" id="3.20.20.140">
    <property type="entry name" value="Metal-dependent hydrolases"/>
    <property type="match status" value="1"/>
</dbReference>
<organism evidence="8 9">
    <name type="scientific">Oceaniferula marina</name>
    <dbReference type="NCBI Taxonomy" id="2748318"/>
    <lineage>
        <taxon>Bacteria</taxon>
        <taxon>Pseudomonadati</taxon>
        <taxon>Verrucomicrobiota</taxon>
        <taxon>Verrucomicrobiia</taxon>
        <taxon>Verrucomicrobiales</taxon>
        <taxon>Verrucomicrobiaceae</taxon>
        <taxon>Oceaniferula</taxon>
    </lineage>
</organism>
<dbReference type="UniPathway" id="UPA00246"/>
<evidence type="ECO:0000256" key="4">
    <source>
        <dbReference type="ARBA" id="ARBA00012546"/>
    </source>
</evidence>
<gene>
    <name evidence="7 8" type="primary">uxaC</name>
    <name evidence="8" type="ORF">HW115_12560</name>
</gene>
<dbReference type="SUPFAM" id="SSF51556">
    <property type="entry name" value="Metallo-dependent hydrolases"/>
    <property type="match status" value="1"/>
</dbReference>
<dbReference type="GO" id="GO:0042840">
    <property type="term" value="P:D-glucuronate catabolic process"/>
    <property type="evidence" value="ECO:0007669"/>
    <property type="project" value="TreeGrafter"/>
</dbReference>
<reference evidence="8 9" key="1">
    <citation type="submission" date="2020-07" db="EMBL/GenBank/DDBJ databases">
        <title>Roseicoccus Jingziensis gen. nov., sp. nov., isolated from coastal seawater.</title>
        <authorList>
            <person name="Feng X."/>
        </authorList>
    </citation>
    <scope>NUCLEOTIDE SEQUENCE [LARGE SCALE GENOMIC DNA]</scope>
    <source>
        <strain evidence="8 9">N1E253</strain>
    </source>
</reference>
<evidence type="ECO:0000313" key="8">
    <source>
        <dbReference type="EMBL" id="NWK56446.1"/>
    </source>
</evidence>
<comment type="catalytic activity">
    <reaction evidence="7">
        <text>aldehydo-D-galacturonate = keto-D-tagaturonate</text>
        <dbReference type="Rhea" id="RHEA:27702"/>
        <dbReference type="ChEBI" id="CHEBI:12952"/>
        <dbReference type="ChEBI" id="CHEBI:17886"/>
    </reaction>
</comment>
<comment type="pathway">
    <text evidence="2 7">Carbohydrate metabolism; pentose and glucuronate interconversion.</text>
</comment>
<dbReference type="HAMAP" id="MF_00675">
    <property type="entry name" value="UxaC"/>
    <property type="match status" value="1"/>
</dbReference>
<dbReference type="PANTHER" id="PTHR30068">
    <property type="entry name" value="URONATE ISOMERASE"/>
    <property type="match status" value="1"/>
</dbReference>
<dbReference type="AlphaFoldDB" id="A0A851GGF6"/>
<evidence type="ECO:0000256" key="2">
    <source>
        <dbReference type="ARBA" id="ARBA00004892"/>
    </source>
</evidence>
<dbReference type="GO" id="GO:0008880">
    <property type="term" value="F:glucuronate isomerase activity"/>
    <property type="evidence" value="ECO:0007669"/>
    <property type="project" value="UniProtKB-UniRule"/>
</dbReference>
<proteinExistence type="inferred from homology"/>
<keyword evidence="6 7" id="KW-0413">Isomerase</keyword>
<dbReference type="InterPro" id="IPR003766">
    <property type="entry name" value="Uronate_isomerase"/>
</dbReference>
<dbReference type="Gene3D" id="1.10.2020.10">
    <property type="entry name" value="uronate isomerase, domain 2, chain A"/>
    <property type="match status" value="1"/>
</dbReference>
<dbReference type="NCBIfam" id="NF002794">
    <property type="entry name" value="PRK02925.1"/>
    <property type="match status" value="1"/>
</dbReference>